<dbReference type="Proteomes" id="UP000006794">
    <property type="component" value="Chromosome"/>
</dbReference>
<gene>
    <name evidence="2" type="ordered locus">Halxa_1945</name>
</gene>
<protein>
    <submittedName>
        <fullName evidence="2">Uncharacterized protein</fullName>
    </submittedName>
</protein>
<sequence length="113" mass="13351">MWQPTERPIMADRRRLERFLRSKLREAGEQYEQLRESTDGQLEEAREAYEVAKNARGLPSDEEDRAKIVCRRYAERRAAMLDDQFRPACYEAGHPDCEGCAEDVREGRIETWE</sequence>
<dbReference type="InterPro" id="IPR055517">
    <property type="entry name" value="DUF7091"/>
</dbReference>
<accession>F8D6I3</accession>
<keyword evidence="1" id="KW-0175">Coiled coil</keyword>
<dbReference type="HOGENOM" id="CLU_2284981_0_0_2"/>
<evidence type="ECO:0000256" key="1">
    <source>
        <dbReference type="SAM" id="Coils"/>
    </source>
</evidence>
<organism evidence="2 3">
    <name type="scientific">Halopiger xanaduensis (strain DSM 18323 / JCM 14033 / SH-6)</name>
    <dbReference type="NCBI Taxonomy" id="797210"/>
    <lineage>
        <taxon>Archaea</taxon>
        <taxon>Methanobacteriati</taxon>
        <taxon>Methanobacteriota</taxon>
        <taxon>Stenosarchaea group</taxon>
        <taxon>Halobacteria</taxon>
        <taxon>Halobacteriales</taxon>
        <taxon>Natrialbaceae</taxon>
        <taxon>Halopiger</taxon>
    </lineage>
</organism>
<dbReference type="KEGG" id="hxa:Halxa_1945"/>
<dbReference type="EMBL" id="CP002839">
    <property type="protein sequence ID" value="AEH36572.1"/>
    <property type="molecule type" value="Genomic_DNA"/>
</dbReference>
<name>F8D6I3_HALXS</name>
<evidence type="ECO:0000313" key="2">
    <source>
        <dbReference type="EMBL" id="AEH36572.1"/>
    </source>
</evidence>
<feature type="coiled-coil region" evidence="1">
    <location>
        <begin position="17"/>
        <end position="55"/>
    </location>
</feature>
<evidence type="ECO:0000313" key="3">
    <source>
        <dbReference type="Proteomes" id="UP000006794"/>
    </source>
</evidence>
<dbReference type="AlphaFoldDB" id="F8D6I3"/>
<reference evidence="2 3" key="1">
    <citation type="journal article" date="2012" name="Stand. Genomic Sci.">
        <title>Complete genome sequence of Halopiger xanaduensis type strain (SH-6(T)).</title>
        <authorList>
            <person name="Anderson I."/>
            <person name="Tindall B.J."/>
            <person name="Rohde M."/>
            <person name="Lucas S."/>
            <person name="Han J."/>
            <person name="Lapidus A."/>
            <person name="Cheng J.F."/>
            <person name="Goodwin L."/>
            <person name="Pitluck S."/>
            <person name="Peters L."/>
            <person name="Pati A."/>
            <person name="Mikhailova N."/>
            <person name="Pagani I."/>
            <person name="Teshima H."/>
            <person name="Han C."/>
            <person name="Tapia R."/>
            <person name="Land M."/>
            <person name="Woyke T."/>
            <person name="Klenk H.P."/>
            <person name="Kyrpides N."/>
            <person name="Ivanova N."/>
        </authorList>
    </citation>
    <scope>NUCLEOTIDE SEQUENCE [LARGE SCALE GENOMIC DNA]</scope>
    <source>
        <strain evidence="3">DSM 18323 / JCM 14033 / SH-6</strain>
    </source>
</reference>
<dbReference type="Pfam" id="PF23367">
    <property type="entry name" value="DUF7091"/>
    <property type="match status" value="1"/>
</dbReference>
<dbReference type="eggNOG" id="arCOG04729">
    <property type="taxonomic scope" value="Archaea"/>
</dbReference>
<keyword evidence="3" id="KW-1185">Reference proteome</keyword>
<proteinExistence type="predicted"/>